<proteinExistence type="predicted"/>
<evidence type="ECO:0000313" key="3">
    <source>
        <dbReference type="Proteomes" id="UP001199106"/>
    </source>
</evidence>
<organism evidence="2 3">
    <name type="scientific">Alternaria panax</name>
    <dbReference type="NCBI Taxonomy" id="48097"/>
    <lineage>
        <taxon>Eukaryota</taxon>
        <taxon>Fungi</taxon>
        <taxon>Dikarya</taxon>
        <taxon>Ascomycota</taxon>
        <taxon>Pezizomycotina</taxon>
        <taxon>Dothideomycetes</taxon>
        <taxon>Pleosporomycetidae</taxon>
        <taxon>Pleosporales</taxon>
        <taxon>Pleosporineae</taxon>
        <taxon>Pleosporaceae</taxon>
        <taxon>Alternaria</taxon>
        <taxon>Alternaria sect. Panax</taxon>
    </lineage>
</organism>
<accession>A0AAD4NQ04</accession>
<feature type="compositionally biased region" description="Basic and acidic residues" evidence="1">
    <location>
        <begin position="227"/>
        <end position="237"/>
    </location>
</feature>
<dbReference type="EMBL" id="JAANER010000003">
    <property type="protein sequence ID" value="KAG9192756.1"/>
    <property type="molecule type" value="Genomic_DNA"/>
</dbReference>
<evidence type="ECO:0008006" key="4">
    <source>
        <dbReference type="Google" id="ProtNLM"/>
    </source>
</evidence>
<dbReference type="Proteomes" id="UP001199106">
    <property type="component" value="Unassembled WGS sequence"/>
</dbReference>
<gene>
    <name evidence="2" type="ORF">G6011_11490</name>
</gene>
<evidence type="ECO:0000256" key="1">
    <source>
        <dbReference type="SAM" id="MobiDB-lite"/>
    </source>
</evidence>
<keyword evidence="3" id="KW-1185">Reference proteome</keyword>
<feature type="region of interest" description="Disordered" evidence="1">
    <location>
        <begin position="213"/>
        <end position="237"/>
    </location>
</feature>
<sequence length="405" mass="44402">MASAQDIQSLLRFLSQDARIPLAQALSKIKDLQAANLNTPSDLSKSSHDTLKTIFADEKVARQILNAAKRQSKKRTADASSPASAPVLKKAKPTYGQPLNGADLEASLALPDAELDEEKIKAVVIYTNRAPLVLAFAVTLLKFTMPHQPISSRLSLAQAVTSMNSKTKAVHIGLDKSQSAEEEGWGEGQPLLRIMTREVRVMKRWGYEWEDGTTQPRISSEAEESAGEQRKGEEKVREPALWGVDLEALKRAQSSKDGSSNLPIYTAQSARAYLMKAFETAAVDVVKKEDVGVKKEDVGVKKEDVIVKKENVNVKIEGQPASKPKGRRTAAVIAAEKEDNLSLLLGALELLYESWSKVLSTEDLDKRAWGWYVRVRPEVAQGAAGWGRKGNVKLSDVLALRRPPS</sequence>
<dbReference type="AlphaFoldDB" id="A0AAD4NQ04"/>
<evidence type="ECO:0000313" key="2">
    <source>
        <dbReference type="EMBL" id="KAG9192756.1"/>
    </source>
</evidence>
<name>A0AAD4NQ04_9PLEO</name>
<reference evidence="2" key="1">
    <citation type="submission" date="2021-07" db="EMBL/GenBank/DDBJ databases">
        <title>Genome Resource of American Ginseng Black Spot Pathogen Alternaria panax.</title>
        <authorList>
            <person name="Qiu C."/>
            <person name="Wang W."/>
            <person name="Liu Z."/>
        </authorList>
    </citation>
    <scope>NUCLEOTIDE SEQUENCE</scope>
    <source>
        <strain evidence="2">BNCC115425</strain>
    </source>
</reference>
<comment type="caution">
    <text evidence="2">The sequence shown here is derived from an EMBL/GenBank/DDBJ whole genome shotgun (WGS) entry which is preliminary data.</text>
</comment>
<protein>
    <recommendedName>
        <fullName evidence="4">Impact N-terminal domain-containing protein</fullName>
    </recommendedName>
</protein>